<dbReference type="InterPro" id="IPR036965">
    <property type="entry name" value="Terpene_synth_N_sf"/>
</dbReference>
<dbReference type="Proteomes" id="UP000652761">
    <property type="component" value="Unassembled WGS sequence"/>
</dbReference>
<dbReference type="OrthoDB" id="756917at2759"/>
<dbReference type="GO" id="GO:0010333">
    <property type="term" value="F:terpene synthase activity"/>
    <property type="evidence" value="ECO:0007669"/>
    <property type="project" value="InterPro"/>
</dbReference>
<accession>A0A843XJF6</accession>
<dbReference type="GO" id="GO:0000287">
    <property type="term" value="F:magnesium ion binding"/>
    <property type="evidence" value="ECO:0007669"/>
    <property type="project" value="TreeGrafter"/>
</dbReference>
<comment type="caution">
    <text evidence="3">The sequence shown here is derived from an EMBL/GenBank/DDBJ whole genome shotgun (WGS) entry which is preliminary data.</text>
</comment>
<sequence>MIAKRSINPKQKKEMELLARKIKQGFMSSTTLSWVSRSAYDTAWVAMVPHPDHPGRPLFPQCLQWVIGSQRRRRCGFWGQTDVRGRPTLDCLIATLACMAALKTWAAGDPHCIEEGLEFLRSTTGELLTAYCGFESVGIPRWFAVVFPGMLELAGSLGLDVFPGGFSRVMEGVFEQRRRILADNKEHDGGFYYPPLEWFLEALPADHAGGVDCAEFLASHQNGDGSLFRSPSATAFAFMATGDARCRAYLEAMVAEASVVGTAVVSHGVGVPAVYPVDELLQNLVMVDVLEGLGLDEHFTKEIADAVHYIHR</sequence>
<dbReference type="Gene3D" id="1.50.10.130">
    <property type="entry name" value="Terpene synthase, N-terminal domain"/>
    <property type="match status" value="1"/>
</dbReference>
<evidence type="ECO:0000313" key="3">
    <source>
        <dbReference type="EMBL" id="MQM19341.1"/>
    </source>
</evidence>
<dbReference type="AlphaFoldDB" id="A0A843XJF6"/>
<proteinExistence type="predicted"/>
<name>A0A843XJF6_COLES</name>
<protein>
    <submittedName>
        <fullName evidence="3">Uncharacterized protein</fullName>
    </submittedName>
</protein>
<organism evidence="3 4">
    <name type="scientific">Colocasia esculenta</name>
    <name type="common">Wild taro</name>
    <name type="synonym">Arum esculentum</name>
    <dbReference type="NCBI Taxonomy" id="4460"/>
    <lineage>
        <taxon>Eukaryota</taxon>
        <taxon>Viridiplantae</taxon>
        <taxon>Streptophyta</taxon>
        <taxon>Embryophyta</taxon>
        <taxon>Tracheophyta</taxon>
        <taxon>Spermatophyta</taxon>
        <taxon>Magnoliopsida</taxon>
        <taxon>Liliopsida</taxon>
        <taxon>Araceae</taxon>
        <taxon>Aroideae</taxon>
        <taxon>Colocasieae</taxon>
        <taxon>Colocasia</taxon>
    </lineage>
</organism>
<evidence type="ECO:0000256" key="2">
    <source>
        <dbReference type="ARBA" id="ARBA00022842"/>
    </source>
</evidence>
<dbReference type="InterPro" id="IPR008930">
    <property type="entry name" value="Terpenoid_cyclase/PrenylTrfase"/>
</dbReference>
<keyword evidence="4" id="KW-1185">Reference proteome</keyword>
<evidence type="ECO:0000256" key="1">
    <source>
        <dbReference type="ARBA" id="ARBA00001946"/>
    </source>
</evidence>
<gene>
    <name evidence="3" type="ORF">Taro_052343</name>
</gene>
<dbReference type="SUPFAM" id="SSF48239">
    <property type="entry name" value="Terpenoid cyclases/Protein prenyltransferases"/>
    <property type="match status" value="2"/>
</dbReference>
<dbReference type="PANTHER" id="PTHR31739">
    <property type="entry name" value="ENT-COPALYL DIPHOSPHATE SYNTHASE, CHLOROPLASTIC"/>
    <property type="match status" value="1"/>
</dbReference>
<reference evidence="3" key="1">
    <citation type="submission" date="2017-07" db="EMBL/GenBank/DDBJ databases">
        <title>Taro Niue Genome Assembly and Annotation.</title>
        <authorList>
            <person name="Atibalentja N."/>
            <person name="Keating K."/>
            <person name="Fields C.J."/>
        </authorList>
    </citation>
    <scope>NUCLEOTIDE SEQUENCE</scope>
    <source>
        <strain evidence="3">Niue_2</strain>
        <tissue evidence="3">Leaf</tissue>
    </source>
</reference>
<dbReference type="GO" id="GO:0016102">
    <property type="term" value="P:diterpenoid biosynthetic process"/>
    <property type="evidence" value="ECO:0007669"/>
    <property type="project" value="TreeGrafter"/>
</dbReference>
<evidence type="ECO:0000313" key="4">
    <source>
        <dbReference type="Proteomes" id="UP000652761"/>
    </source>
</evidence>
<comment type="cofactor">
    <cofactor evidence="1">
        <name>Mg(2+)</name>
        <dbReference type="ChEBI" id="CHEBI:18420"/>
    </cofactor>
</comment>
<dbReference type="Gene3D" id="1.50.10.160">
    <property type="match status" value="1"/>
</dbReference>
<dbReference type="InterPro" id="IPR050148">
    <property type="entry name" value="Terpene_synthase-like"/>
</dbReference>
<keyword evidence="2" id="KW-0460">Magnesium</keyword>
<dbReference type="EMBL" id="NMUH01008852">
    <property type="protein sequence ID" value="MQM19341.1"/>
    <property type="molecule type" value="Genomic_DNA"/>
</dbReference>
<dbReference type="PANTHER" id="PTHR31739:SF25">
    <property type="entry name" value="(E,E)-GERANYLLINALOOL SYNTHASE"/>
    <property type="match status" value="1"/>
</dbReference>